<dbReference type="EMBL" id="JACIDS010000006">
    <property type="protein sequence ID" value="MBB3933445.1"/>
    <property type="molecule type" value="Genomic_DNA"/>
</dbReference>
<protein>
    <submittedName>
        <fullName evidence="6">AraC-like DNA-binding protein</fullName>
    </submittedName>
</protein>
<dbReference type="PRINTS" id="PR00032">
    <property type="entry name" value="HTHARAC"/>
</dbReference>
<dbReference type="Gene3D" id="1.10.10.60">
    <property type="entry name" value="Homeodomain-like"/>
    <property type="match status" value="1"/>
</dbReference>
<accession>A0A840AY92</accession>
<evidence type="ECO:0000256" key="4">
    <source>
        <dbReference type="SAM" id="MobiDB-lite"/>
    </source>
</evidence>
<dbReference type="PANTHER" id="PTHR47894">
    <property type="entry name" value="HTH-TYPE TRANSCRIPTIONAL REGULATOR GADX"/>
    <property type="match status" value="1"/>
</dbReference>
<name>A0A840AY92_9HYPH</name>
<dbReference type="InterPro" id="IPR009057">
    <property type="entry name" value="Homeodomain-like_sf"/>
</dbReference>
<keyword evidence="1" id="KW-0805">Transcription regulation</keyword>
<dbReference type="PROSITE" id="PS01124">
    <property type="entry name" value="HTH_ARAC_FAMILY_2"/>
    <property type="match status" value="1"/>
</dbReference>
<gene>
    <name evidence="6" type="ORF">GGR25_004518</name>
</gene>
<dbReference type="GO" id="GO:0003700">
    <property type="term" value="F:DNA-binding transcription factor activity"/>
    <property type="evidence" value="ECO:0007669"/>
    <property type="project" value="InterPro"/>
</dbReference>
<evidence type="ECO:0000259" key="5">
    <source>
        <dbReference type="PROSITE" id="PS01124"/>
    </source>
</evidence>
<keyword evidence="2 6" id="KW-0238">DNA-binding</keyword>
<dbReference type="GO" id="GO:0005829">
    <property type="term" value="C:cytosol"/>
    <property type="evidence" value="ECO:0007669"/>
    <property type="project" value="TreeGrafter"/>
</dbReference>
<dbReference type="PANTHER" id="PTHR47894:SF4">
    <property type="entry name" value="HTH-TYPE TRANSCRIPTIONAL REGULATOR GADX"/>
    <property type="match status" value="1"/>
</dbReference>
<evidence type="ECO:0000256" key="3">
    <source>
        <dbReference type="ARBA" id="ARBA00023163"/>
    </source>
</evidence>
<organism evidence="6 7">
    <name type="scientific">Kaistia hirudinis</name>
    <dbReference type="NCBI Taxonomy" id="1293440"/>
    <lineage>
        <taxon>Bacteria</taxon>
        <taxon>Pseudomonadati</taxon>
        <taxon>Pseudomonadota</taxon>
        <taxon>Alphaproteobacteria</taxon>
        <taxon>Hyphomicrobiales</taxon>
        <taxon>Kaistiaceae</taxon>
        <taxon>Kaistia</taxon>
    </lineage>
</organism>
<evidence type="ECO:0000313" key="7">
    <source>
        <dbReference type="Proteomes" id="UP000553963"/>
    </source>
</evidence>
<feature type="domain" description="HTH araC/xylS-type" evidence="5">
    <location>
        <begin position="232"/>
        <end position="331"/>
    </location>
</feature>
<dbReference type="SMART" id="SM00342">
    <property type="entry name" value="HTH_ARAC"/>
    <property type="match status" value="1"/>
</dbReference>
<dbReference type="InterPro" id="IPR020449">
    <property type="entry name" value="Tscrpt_reg_AraC-type_HTH"/>
</dbReference>
<dbReference type="InterPro" id="IPR018060">
    <property type="entry name" value="HTH_AraC"/>
</dbReference>
<proteinExistence type="predicted"/>
<dbReference type="GO" id="GO:0000976">
    <property type="term" value="F:transcription cis-regulatory region binding"/>
    <property type="evidence" value="ECO:0007669"/>
    <property type="project" value="TreeGrafter"/>
</dbReference>
<keyword evidence="7" id="KW-1185">Reference proteome</keyword>
<dbReference type="InterPro" id="IPR032687">
    <property type="entry name" value="AraC-type_N"/>
</dbReference>
<dbReference type="Pfam" id="PF12833">
    <property type="entry name" value="HTH_18"/>
    <property type="match status" value="1"/>
</dbReference>
<evidence type="ECO:0000256" key="2">
    <source>
        <dbReference type="ARBA" id="ARBA00023125"/>
    </source>
</evidence>
<keyword evidence="3" id="KW-0804">Transcription</keyword>
<dbReference type="Proteomes" id="UP000553963">
    <property type="component" value="Unassembled WGS sequence"/>
</dbReference>
<feature type="region of interest" description="Disordered" evidence="4">
    <location>
        <begin position="324"/>
        <end position="349"/>
    </location>
</feature>
<evidence type="ECO:0000256" key="1">
    <source>
        <dbReference type="ARBA" id="ARBA00023015"/>
    </source>
</evidence>
<comment type="caution">
    <text evidence="6">The sequence shown here is derived from an EMBL/GenBank/DDBJ whole genome shotgun (WGS) entry which is preliminary data.</text>
</comment>
<dbReference type="Pfam" id="PF12625">
    <property type="entry name" value="Arabinose_bd"/>
    <property type="match status" value="1"/>
</dbReference>
<sequence length="349" mass="37861">MIPLIRAFALLPTLRWLADAGAPLERCLAEVDLPAAALVDPFRPVPLVHAAALLRNAARVYGPDLPSRIIATTGNLEIAMLGKVALGASTPGEALARVAAALPCYCSHEHVSFERQEGQYIVREFFAHRFDAETLHDLLQYAAAMIDRVLAATGETSPCFARLAIPPHPVLGVEHLRARYGERVVATTAHGITMTVDASIMERRFSKAARERLNPRSLADTQSLRSAGALTHSLAAFLALMIQGDQAPTIQRVAAAAGTSVRSFQRQLEADGTSFSKQLAEARRSETLKRLQQQELTIASIAATLGYSDQATFTRAFRRWTGTAPGQYRERSADPRGGSQAAREERSIS</sequence>
<evidence type="ECO:0000313" key="6">
    <source>
        <dbReference type="EMBL" id="MBB3933445.1"/>
    </source>
</evidence>
<dbReference type="RefSeq" id="WP_183401096.1">
    <property type="nucleotide sequence ID" value="NZ_JACIDS010000006.1"/>
</dbReference>
<dbReference type="SUPFAM" id="SSF46689">
    <property type="entry name" value="Homeodomain-like"/>
    <property type="match status" value="1"/>
</dbReference>
<dbReference type="AlphaFoldDB" id="A0A840AY92"/>
<reference evidence="6 7" key="1">
    <citation type="submission" date="2020-08" db="EMBL/GenBank/DDBJ databases">
        <title>Genomic Encyclopedia of Type Strains, Phase IV (KMG-IV): sequencing the most valuable type-strain genomes for metagenomic binning, comparative biology and taxonomic classification.</title>
        <authorList>
            <person name="Goeker M."/>
        </authorList>
    </citation>
    <scope>NUCLEOTIDE SEQUENCE [LARGE SCALE GENOMIC DNA]</scope>
    <source>
        <strain evidence="6 7">DSM 25966</strain>
    </source>
</reference>